<dbReference type="Proteomes" id="UP001140949">
    <property type="component" value="Unassembled WGS sequence"/>
</dbReference>
<organism evidence="1 2">
    <name type="scientific">Iris pallida</name>
    <name type="common">Sweet iris</name>
    <dbReference type="NCBI Taxonomy" id="29817"/>
    <lineage>
        <taxon>Eukaryota</taxon>
        <taxon>Viridiplantae</taxon>
        <taxon>Streptophyta</taxon>
        <taxon>Embryophyta</taxon>
        <taxon>Tracheophyta</taxon>
        <taxon>Spermatophyta</taxon>
        <taxon>Magnoliopsida</taxon>
        <taxon>Liliopsida</taxon>
        <taxon>Asparagales</taxon>
        <taxon>Iridaceae</taxon>
        <taxon>Iridoideae</taxon>
        <taxon>Irideae</taxon>
        <taxon>Iris</taxon>
    </lineage>
</organism>
<dbReference type="AlphaFoldDB" id="A0AAX6FVI4"/>
<accession>A0AAX6FVI4</accession>
<evidence type="ECO:0000313" key="1">
    <source>
        <dbReference type="EMBL" id="KAJ6820469.1"/>
    </source>
</evidence>
<protein>
    <submittedName>
        <fullName evidence="1">Uncharacterized protein</fullName>
    </submittedName>
</protein>
<name>A0AAX6FVI4_IRIPA</name>
<dbReference type="EMBL" id="JANAVB010025598">
    <property type="protein sequence ID" value="KAJ6820469.1"/>
    <property type="molecule type" value="Genomic_DNA"/>
</dbReference>
<comment type="caution">
    <text evidence="1">The sequence shown here is derived from an EMBL/GenBank/DDBJ whole genome shotgun (WGS) entry which is preliminary data.</text>
</comment>
<gene>
    <name evidence="1" type="ORF">M6B38_397170</name>
</gene>
<reference evidence="1" key="2">
    <citation type="submission" date="2023-04" db="EMBL/GenBank/DDBJ databases">
        <authorList>
            <person name="Bruccoleri R.E."/>
            <person name="Oakeley E.J."/>
            <person name="Faust A.-M."/>
            <person name="Dessus-Babus S."/>
            <person name="Altorfer M."/>
            <person name="Burckhardt D."/>
            <person name="Oertli M."/>
            <person name="Naumann U."/>
            <person name="Petersen F."/>
            <person name="Wong J."/>
        </authorList>
    </citation>
    <scope>NUCLEOTIDE SEQUENCE</scope>
    <source>
        <strain evidence="1">GSM-AAB239-AS_SAM_17_03QT</strain>
        <tissue evidence="1">Leaf</tissue>
    </source>
</reference>
<sequence>MILLRCTVLAPVLTGPVEILQRTRLRRSVLPTRVLP</sequence>
<proteinExistence type="predicted"/>
<reference evidence="1" key="1">
    <citation type="journal article" date="2023" name="GigaByte">
        <title>Genome assembly of the bearded iris, Iris pallida Lam.</title>
        <authorList>
            <person name="Bruccoleri R.E."/>
            <person name="Oakeley E.J."/>
            <person name="Faust A.M.E."/>
            <person name="Altorfer M."/>
            <person name="Dessus-Babus S."/>
            <person name="Burckhardt D."/>
            <person name="Oertli M."/>
            <person name="Naumann U."/>
            <person name="Petersen F."/>
            <person name="Wong J."/>
        </authorList>
    </citation>
    <scope>NUCLEOTIDE SEQUENCE</scope>
    <source>
        <strain evidence="1">GSM-AAB239-AS_SAM_17_03QT</strain>
    </source>
</reference>
<keyword evidence="2" id="KW-1185">Reference proteome</keyword>
<evidence type="ECO:0000313" key="2">
    <source>
        <dbReference type="Proteomes" id="UP001140949"/>
    </source>
</evidence>